<reference evidence="1" key="1">
    <citation type="journal article" date="2021" name="Arch. Microbiol.">
        <title>Methyloradius palustris gen. nov., sp. nov., a methanol-oxidizing bacterium isolated from snow.</title>
        <authorList>
            <person name="Miyadera T."/>
            <person name="Kojima H."/>
            <person name="Fukui M."/>
        </authorList>
    </citation>
    <scope>NUCLEOTIDE SEQUENCE</scope>
    <source>
        <strain evidence="1">Zm11</strain>
    </source>
</reference>
<organism evidence="1 2">
    <name type="scientific">Methyloradius palustris</name>
    <dbReference type="NCBI Taxonomy" id="2778876"/>
    <lineage>
        <taxon>Bacteria</taxon>
        <taxon>Pseudomonadati</taxon>
        <taxon>Pseudomonadota</taxon>
        <taxon>Betaproteobacteria</taxon>
        <taxon>Nitrosomonadales</taxon>
        <taxon>Methylophilaceae</taxon>
        <taxon>Methyloradius</taxon>
    </lineage>
</organism>
<accession>A0A8D5JL82</accession>
<protein>
    <submittedName>
        <fullName evidence="1">Uncharacterized protein</fullName>
    </submittedName>
</protein>
<keyword evidence="2" id="KW-1185">Reference proteome</keyword>
<evidence type="ECO:0000313" key="1">
    <source>
        <dbReference type="EMBL" id="BCM24625.1"/>
    </source>
</evidence>
<gene>
    <name evidence="1" type="ORF">ZMTM_08840</name>
</gene>
<name>A0A8D5JL82_9PROT</name>
<evidence type="ECO:0000313" key="2">
    <source>
        <dbReference type="Proteomes" id="UP000826722"/>
    </source>
</evidence>
<proteinExistence type="predicted"/>
<dbReference type="EMBL" id="AP024110">
    <property type="protein sequence ID" value="BCM24625.1"/>
    <property type="molecule type" value="Genomic_DNA"/>
</dbReference>
<dbReference type="KEGG" id="mpau:ZMTM_08840"/>
<dbReference type="Proteomes" id="UP000826722">
    <property type="component" value="Chromosome"/>
</dbReference>
<sequence>MNKPAVRNIIESTLKSGDKTPGLFDIPKILKLKSSLESCASVEEVIALLEGNRNLITKAFGLDDKVIANGIAAIKDLS</sequence>
<dbReference type="RefSeq" id="WP_221765132.1">
    <property type="nucleotide sequence ID" value="NZ_AP024110.1"/>
</dbReference>
<dbReference type="AlphaFoldDB" id="A0A8D5JL82"/>